<sequence>MARIPIALQLYSVREDCGKDLPGTLKAVADMGYEGVEFAGYYDRSAEELRQMCDELKLVVVGTHARIDTLLGDELEVTVAFNRTLGHNFLIVPGLADEYRATADAWRATASTFNEIAAKAAALDARVGYHNHRHEFETLGGEIPWDIFCAGTDVAVITQLDVGHCMRGGGDPVAALHKYAGRAQLVHVKEFDPADETTLVGDGVVPWDKVFEACETVGATEWYVVEHERYAAPPLECVDGCLRNLLKIRGE</sequence>
<name>A0A382PFA4_9ZZZZ</name>
<protein>
    <recommendedName>
        <fullName evidence="1">Xylose isomerase-like TIM barrel domain-containing protein</fullName>
    </recommendedName>
</protein>
<organism evidence="2">
    <name type="scientific">marine metagenome</name>
    <dbReference type="NCBI Taxonomy" id="408172"/>
    <lineage>
        <taxon>unclassified sequences</taxon>
        <taxon>metagenomes</taxon>
        <taxon>ecological metagenomes</taxon>
    </lineage>
</organism>
<dbReference type="SUPFAM" id="SSF51658">
    <property type="entry name" value="Xylose isomerase-like"/>
    <property type="match status" value="1"/>
</dbReference>
<accession>A0A382PFA4</accession>
<dbReference type="Gene3D" id="3.20.20.150">
    <property type="entry name" value="Divalent-metal-dependent TIM barrel enzymes"/>
    <property type="match status" value="1"/>
</dbReference>
<dbReference type="EMBL" id="UINC01106911">
    <property type="protein sequence ID" value="SVC71906.1"/>
    <property type="molecule type" value="Genomic_DNA"/>
</dbReference>
<evidence type="ECO:0000313" key="2">
    <source>
        <dbReference type="EMBL" id="SVC71906.1"/>
    </source>
</evidence>
<dbReference type="AlphaFoldDB" id="A0A382PFA4"/>
<dbReference type="Pfam" id="PF01261">
    <property type="entry name" value="AP_endonuc_2"/>
    <property type="match status" value="1"/>
</dbReference>
<feature type="domain" description="Xylose isomerase-like TIM barrel" evidence="1">
    <location>
        <begin position="25"/>
        <end position="231"/>
    </location>
</feature>
<gene>
    <name evidence="2" type="ORF">METZ01_LOCUS324760</name>
</gene>
<reference evidence="2" key="1">
    <citation type="submission" date="2018-05" db="EMBL/GenBank/DDBJ databases">
        <authorList>
            <person name="Lanie J.A."/>
            <person name="Ng W.-L."/>
            <person name="Kazmierczak K.M."/>
            <person name="Andrzejewski T.M."/>
            <person name="Davidsen T.M."/>
            <person name="Wayne K.J."/>
            <person name="Tettelin H."/>
            <person name="Glass J.I."/>
            <person name="Rusch D."/>
            <person name="Podicherti R."/>
            <person name="Tsui H.-C.T."/>
            <person name="Winkler M.E."/>
        </authorList>
    </citation>
    <scope>NUCLEOTIDE SEQUENCE</scope>
</reference>
<evidence type="ECO:0000259" key="1">
    <source>
        <dbReference type="Pfam" id="PF01261"/>
    </source>
</evidence>
<dbReference type="PANTHER" id="PTHR12110">
    <property type="entry name" value="HYDROXYPYRUVATE ISOMERASE"/>
    <property type="match status" value="1"/>
</dbReference>
<dbReference type="InterPro" id="IPR050312">
    <property type="entry name" value="IolE/XylAMocC-like"/>
</dbReference>
<dbReference type="InterPro" id="IPR036237">
    <property type="entry name" value="Xyl_isomerase-like_sf"/>
</dbReference>
<dbReference type="PANTHER" id="PTHR12110:SF41">
    <property type="entry name" value="INOSOSE DEHYDRATASE"/>
    <property type="match status" value="1"/>
</dbReference>
<dbReference type="InterPro" id="IPR013022">
    <property type="entry name" value="Xyl_isomerase-like_TIM-brl"/>
</dbReference>
<proteinExistence type="predicted"/>